<organism evidence="3 4">
    <name type="scientific">Streptococcus himalayensis</name>
    <dbReference type="NCBI Taxonomy" id="1888195"/>
    <lineage>
        <taxon>Bacteria</taxon>
        <taxon>Bacillati</taxon>
        <taxon>Bacillota</taxon>
        <taxon>Bacilli</taxon>
        <taxon>Lactobacillales</taxon>
        <taxon>Streptococcaceae</taxon>
        <taxon>Streptococcus</taxon>
    </lineage>
</organism>
<reference evidence="3" key="1">
    <citation type="journal article" date="2014" name="Int. J. Syst. Evol. Microbiol.">
        <title>Complete genome sequence of Corynebacterium casei LMG S-19264T (=DSM 44701T), isolated from a smear-ripened cheese.</title>
        <authorList>
            <consortium name="US DOE Joint Genome Institute (JGI-PGF)"/>
            <person name="Walter F."/>
            <person name="Albersmeier A."/>
            <person name="Kalinowski J."/>
            <person name="Ruckert C."/>
        </authorList>
    </citation>
    <scope>NUCLEOTIDE SEQUENCE</scope>
    <source>
        <strain evidence="3">CGMCC 1.15533</strain>
    </source>
</reference>
<protein>
    <submittedName>
        <fullName evidence="3">S-adenosylmethionine-dependent methyltransferase</fullName>
    </submittedName>
</protein>
<feature type="domain" description="Methyltransferase type 11" evidence="2">
    <location>
        <begin position="35"/>
        <end position="126"/>
    </location>
</feature>
<dbReference type="InterPro" id="IPR013216">
    <property type="entry name" value="Methyltransf_11"/>
</dbReference>
<dbReference type="Pfam" id="PF08241">
    <property type="entry name" value="Methyltransf_11"/>
    <property type="match status" value="1"/>
</dbReference>
<keyword evidence="1" id="KW-0808">Transferase</keyword>
<comment type="caution">
    <text evidence="3">The sequence shown here is derived from an EMBL/GenBank/DDBJ whole genome shotgun (WGS) entry which is preliminary data.</text>
</comment>
<dbReference type="InterPro" id="IPR029063">
    <property type="entry name" value="SAM-dependent_MTases_sf"/>
</dbReference>
<evidence type="ECO:0000313" key="3">
    <source>
        <dbReference type="EMBL" id="GGE32356.1"/>
    </source>
</evidence>
<evidence type="ECO:0000259" key="2">
    <source>
        <dbReference type="Pfam" id="PF08241"/>
    </source>
</evidence>
<proteinExistence type="predicted"/>
<dbReference type="OrthoDB" id="4697647at2"/>
<accession>A0A917A6Z5</accession>
<keyword evidence="4" id="KW-1185">Reference proteome</keyword>
<dbReference type="PANTHER" id="PTHR43861:SF3">
    <property type="entry name" value="PUTATIVE (AFU_ORTHOLOGUE AFUA_2G14390)-RELATED"/>
    <property type="match status" value="1"/>
</dbReference>
<name>A0A917A6Z5_9STRE</name>
<sequence length="238" mass="27438">MDIKAYQAHIAQPWGQIYYQILFDQLKEVKGKTVLDFGSGFGHVAQFLARENQVLAIEPNEEMIDSRVVDPLYPYQQEQGGFEALEQLAPASFDVIICHNVLEYVDNPSQYLHAFHRLVKDDGHLSLVKHHEVGRIMQTAVFECNIPKTMGFLAGEHYQSHTMGLAKAYKIEEVLPKDTFVLEDYQGIRTFYGLQPNSVKTDPHWLKEMTELELAVSSQSPYRDIAAFQHLWLRKKER</sequence>
<gene>
    <name evidence="3" type="ORF">GCM10011510_12050</name>
</gene>
<dbReference type="RefSeq" id="WP_068992242.1">
    <property type="nucleotide sequence ID" value="NZ_BMJN01000019.1"/>
</dbReference>
<dbReference type="PANTHER" id="PTHR43861">
    <property type="entry name" value="TRANS-ACONITATE 2-METHYLTRANSFERASE-RELATED"/>
    <property type="match status" value="1"/>
</dbReference>
<dbReference type="SUPFAM" id="SSF53335">
    <property type="entry name" value="S-adenosyl-L-methionine-dependent methyltransferases"/>
    <property type="match status" value="1"/>
</dbReference>
<dbReference type="Proteomes" id="UP000660801">
    <property type="component" value="Unassembled WGS sequence"/>
</dbReference>
<reference evidence="3" key="2">
    <citation type="submission" date="2020-09" db="EMBL/GenBank/DDBJ databases">
        <authorList>
            <person name="Sun Q."/>
            <person name="Zhou Y."/>
        </authorList>
    </citation>
    <scope>NUCLEOTIDE SEQUENCE</scope>
    <source>
        <strain evidence="3">CGMCC 1.15533</strain>
    </source>
</reference>
<dbReference type="AlphaFoldDB" id="A0A917A6Z5"/>
<dbReference type="GO" id="GO:0032259">
    <property type="term" value="P:methylation"/>
    <property type="evidence" value="ECO:0007669"/>
    <property type="project" value="UniProtKB-KW"/>
</dbReference>
<keyword evidence="3" id="KW-0489">Methyltransferase</keyword>
<dbReference type="GO" id="GO:0008757">
    <property type="term" value="F:S-adenosylmethionine-dependent methyltransferase activity"/>
    <property type="evidence" value="ECO:0007669"/>
    <property type="project" value="InterPro"/>
</dbReference>
<evidence type="ECO:0000313" key="4">
    <source>
        <dbReference type="Proteomes" id="UP000660801"/>
    </source>
</evidence>
<evidence type="ECO:0000256" key="1">
    <source>
        <dbReference type="ARBA" id="ARBA00022679"/>
    </source>
</evidence>
<dbReference type="CDD" id="cd02440">
    <property type="entry name" value="AdoMet_MTases"/>
    <property type="match status" value="1"/>
</dbReference>
<dbReference type="Gene3D" id="3.40.50.150">
    <property type="entry name" value="Vaccinia Virus protein VP39"/>
    <property type="match status" value="1"/>
</dbReference>
<dbReference type="EMBL" id="BMJN01000019">
    <property type="protein sequence ID" value="GGE32356.1"/>
    <property type="molecule type" value="Genomic_DNA"/>
</dbReference>